<feature type="region of interest" description="Disordered" evidence="3">
    <location>
        <begin position="27"/>
        <end position="53"/>
    </location>
</feature>
<dbReference type="STRING" id="1513793.SAMN06296036_12147"/>
<dbReference type="EMBL" id="FWZT01000021">
    <property type="protein sequence ID" value="SMF62217.1"/>
    <property type="molecule type" value="Genomic_DNA"/>
</dbReference>
<keyword evidence="5" id="KW-1185">Reference proteome</keyword>
<dbReference type="PANTHER" id="PTHR46652:SF3">
    <property type="entry name" value="LEUCINE-RICH REPEAT-CONTAINING PROTEIN 9"/>
    <property type="match status" value="1"/>
</dbReference>
<dbReference type="SUPFAM" id="SSF52058">
    <property type="entry name" value="L domain-like"/>
    <property type="match status" value="1"/>
</dbReference>
<dbReference type="PROSITE" id="PS51257">
    <property type="entry name" value="PROKAR_LIPOPROTEIN"/>
    <property type="match status" value="1"/>
</dbReference>
<keyword evidence="1" id="KW-0433">Leucine-rich repeat</keyword>
<evidence type="ECO:0000256" key="1">
    <source>
        <dbReference type="ARBA" id="ARBA00022614"/>
    </source>
</evidence>
<dbReference type="InterPro" id="IPR050836">
    <property type="entry name" value="SDS22/Internalin_LRR"/>
</dbReference>
<sequence length="294" mass="30729">MRIWGLAVTLSLSLALTFSCKEKGFEESNDEEAAVTDDSDTGGAIPLPEEVDERAEENKTFNDYCFDEDPDPGIQATVEALRAITNETLCGIVAGKASRMDPLDLSGRGLTDLRPLRGIGDLRNIDLSGNLISDISVLASFTNLTSLDISGNPVTSVEVLKDSVRLQVLDIGGTDIEVLTSVASLTNLTELDASQLFKVTDASPLAALTKLKILNLSNTEVANLNGLSTLTVLQELNASGSLLADVSGVAGITSLTTFTAMATPVSDDANKTADNCPPTAASSAISAFCTVAVE</sequence>
<dbReference type="Gene3D" id="3.80.10.10">
    <property type="entry name" value="Ribonuclease Inhibitor"/>
    <property type="match status" value="1"/>
</dbReference>
<dbReference type="AlphaFoldDB" id="A0A1Y6CG48"/>
<reference evidence="5" key="1">
    <citation type="submission" date="2017-04" db="EMBL/GenBank/DDBJ databases">
        <authorList>
            <person name="Varghese N."/>
            <person name="Submissions S."/>
        </authorList>
    </citation>
    <scope>NUCLEOTIDE SEQUENCE [LARGE SCALE GENOMIC DNA]</scope>
    <source>
        <strain evidence="5">RKEM611</strain>
    </source>
</reference>
<accession>A0A1Y6CG48</accession>
<dbReference type="InterPro" id="IPR001611">
    <property type="entry name" value="Leu-rich_rpt"/>
</dbReference>
<feature type="compositionally biased region" description="Acidic residues" evidence="3">
    <location>
        <begin position="27"/>
        <end position="40"/>
    </location>
</feature>
<evidence type="ECO:0000313" key="5">
    <source>
        <dbReference type="Proteomes" id="UP000192907"/>
    </source>
</evidence>
<name>A0A1Y6CG48_9BACT</name>
<keyword evidence="2" id="KW-0677">Repeat</keyword>
<proteinExistence type="predicted"/>
<evidence type="ECO:0000256" key="2">
    <source>
        <dbReference type="ARBA" id="ARBA00022737"/>
    </source>
</evidence>
<dbReference type="Proteomes" id="UP000192907">
    <property type="component" value="Unassembled WGS sequence"/>
</dbReference>
<protein>
    <submittedName>
        <fullName evidence="4">Leucine Rich repeat-containing protein</fullName>
    </submittedName>
</protein>
<gene>
    <name evidence="4" type="ORF">SAMN06296036_12147</name>
</gene>
<organism evidence="4 5">
    <name type="scientific">Pseudobacteriovorax antillogorgiicola</name>
    <dbReference type="NCBI Taxonomy" id="1513793"/>
    <lineage>
        <taxon>Bacteria</taxon>
        <taxon>Pseudomonadati</taxon>
        <taxon>Bdellovibrionota</taxon>
        <taxon>Oligoflexia</taxon>
        <taxon>Oligoflexales</taxon>
        <taxon>Pseudobacteriovoracaceae</taxon>
        <taxon>Pseudobacteriovorax</taxon>
    </lineage>
</organism>
<dbReference type="PROSITE" id="PS51450">
    <property type="entry name" value="LRR"/>
    <property type="match status" value="3"/>
</dbReference>
<dbReference type="RefSeq" id="WP_159455582.1">
    <property type="nucleotide sequence ID" value="NZ_FWZT01000021.1"/>
</dbReference>
<dbReference type="PANTHER" id="PTHR46652">
    <property type="entry name" value="LEUCINE-RICH REPEAT AND IQ DOMAIN-CONTAINING PROTEIN 1-RELATED"/>
    <property type="match status" value="1"/>
</dbReference>
<evidence type="ECO:0000313" key="4">
    <source>
        <dbReference type="EMBL" id="SMF62217.1"/>
    </source>
</evidence>
<dbReference type="InterPro" id="IPR032675">
    <property type="entry name" value="LRR_dom_sf"/>
</dbReference>
<evidence type="ECO:0000256" key="3">
    <source>
        <dbReference type="SAM" id="MobiDB-lite"/>
    </source>
</evidence>